<sequence>MKQNTQSLTVVHNLLMLYLGRSQTIYLLFLLTIISVQSRIFPMSINKQKKGKKNCSCQFHLQTIFMFCSCLIIRKCLNFIHTHTHTHIHTSIREVLVEKRHQLKERTLPIFPSGNIPP</sequence>
<evidence type="ECO:0000313" key="2">
    <source>
        <dbReference type="EMBL" id="CAG6464665.1"/>
    </source>
</evidence>
<dbReference type="AlphaFoldDB" id="A0A8D8AZT7"/>
<organism evidence="2">
    <name type="scientific">Culex pipiens</name>
    <name type="common">House mosquito</name>
    <dbReference type="NCBI Taxonomy" id="7175"/>
    <lineage>
        <taxon>Eukaryota</taxon>
        <taxon>Metazoa</taxon>
        <taxon>Ecdysozoa</taxon>
        <taxon>Arthropoda</taxon>
        <taxon>Hexapoda</taxon>
        <taxon>Insecta</taxon>
        <taxon>Pterygota</taxon>
        <taxon>Neoptera</taxon>
        <taxon>Endopterygota</taxon>
        <taxon>Diptera</taxon>
        <taxon>Nematocera</taxon>
        <taxon>Culicoidea</taxon>
        <taxon>Culicidae</taxon>
        <taxon>Culicinae</taxon>
        <taxon>Culicini</taxon>
        <taxon>Culex</taxon>
        <taxon>Culex</taxon>
    </lineage>
</organism>
<dbReference type="EMBL" id="HBUE01175161">
    <property type="protein sequence ID" value="CAG6517301.1"/>
    <property type="molecule type" value="Transcribed_RNA"/>
</dbReference>
<proteinExistence type="predicted"/>
<keyword evidence="1" id="KW-0812">Transmembrane</keyword>
<evidence type="ECO:0000256" key="1">
    <source>
        <dbReference type="SAM" id="Phobius"/>
    </source>
</evidence>
<dbReference type="EMBL" id="HBUE01280682">
    <property type="protein sequence ID" value="CAG6568825.1"/>
    <property type="molecule type" value="Transcribed_RNA"/>
</dbReference>
<keyword evidence="1" id="KW-1133">Transmembrane helix</keyword>
<dbReference type="EMBL" id="HBUE01051640">
    <property type="protein sequence ID" value="CAG6464665.1"/>
    <property type="molecule type" value="Transcribed_RNA"/>
</dbReference>
<protein>
    <submittedName>
        <fullName evidence="2">(northern house mosquito) hypothetical protein</fullName>
    </submittedName>
</protein>
<dbReference type="EMBL" id="HBUE01051650">
    <property type="protein sequence ID" value="CAG6464666.1"/>
    <property type="molecule type" value="Transcribed_RNA"/>
</dbReference>
<name>A0A8D8AZT7_CULPI</name>
<reference evidence="2" key="1">
    <citation type="submission" date="2021-05" db="EMBL/GenBank/DDBJ databases">
        <authorList>
            <person name="Alioto T."/>
            <person name="Alioto T."/>
            <person name="Gomez Garrido J."/>
        </authorList>
    </citation>
    <scope>NUCLEOTIDE SEQUENCE</scope>
</reference>
<dbReference type="EMBL" id="HBUE01051653">
    <property type="protein sequence ID" value="CAG6464667.1"/>
    <property type="molecule type" value="Transcribed_RNA"/>
</dbReference>
<feature type="transmembrane region" description="Helical" evidence="1">
    <location>
        <begin position="24"/>
        <end position="42"/>
    </location>
</feature>
<keyword evidence="1" id="KW-0472">Membrane</keyword>
<accession>A0A8D8AZT7</accession>